<gene>
    <name evidence="1" type="ORF">SNEC2469_LOCUS1895</name>
</gene>
<feature type="non-terminal residue" evidence="1">
    <location>
        <position position="1"/>
    </location>
</feature>
<protein>
    <submittedName>
        <fullName evidence="1">Uncharacterized protein</fullName>
    </submittedName>
</protein>
<sequence length="228" mass="25106">MGCLEMKAAEGRAVKQLVCAEGSVTVASDACPVVYIKENLLSKGIEDLPPPRPKVTVSEELPEWCPSQVYLTCLIAELKVLWGKVQTSEASGMLGTWDGRDEAIEDLMKFQVPDSIKPLRLCRSSDIFLKTCDSSYTLEGVNWPMSVNVTDAFQGLAEQHRVRCSRLDVQSDEMECQTRDFEADCAAEVQGLESELRELAEIEHKMVMSLQGSTPTHCGADALEGDSK</sequence>
<reference evidence="1" key="1">
    <citation type="submission" date="2021-02" db="EMBL/GenBank/DDBJ databases">
        <authorList>
            <person name="Dougan E. K."/>
            <person name="Rhodes N."/>
            <person name="Thang M."/>
            <person name="Chan C."/>
        </authorList>
    </citation>
    <scope>NUCLEOTIDE SEQUENCE</scope>
</reference>
<accession>A0A812JJM1</accession>
<comment type="caution">
    <text evidence="1">The sequence shown here is derived from an EMBL/GenBank/DDBJ whole genome shotgun (WGS) entry which is preliminary data.</text>
</comment>
<dbReference type="AlphaFoldDB" id="A0A812JJM1"/>
<evidence type="ECO:0000313" key="1">
    <source>
        <dbReference type="EMBL" id="CAE7207759.1"/>
    </source>
</evidence>
<organism evidence="1 2">
    <name type="scientific">Symbiodinium necroappetens</name>
    <dbReference type="NCBI Taxonomy" id="1628268"/>
    <lineage>
        <taxon>Eukaryota</taxon>
        <taxon>Sar</taxon>
        <taxon>Alveolata</taxon>
        <taxon>Dinophyceae</taxon>
        <taxon>Suessiales</taxon>
        <taxon>Symbiodiniaceae</taxon>
        <taxon>Symbiodinium</taxon>
    </lineage>
</organism>
<dbReference type="Proteomes" id="UP000601435">
    <property type="component" value="Unassembled WGS sequence"/>
</dbReference>
<evidence type="ECO:0000313" key="2">
    <source>
        <dbReference type="Proteomes" id="UP000601435"/>
    </source>
</evidence>
<proteinExistence type="predicted"/>
<keyword evidence="2" id="KW-1185">Reference proteome</keyword>
<dbReference type="OrthoDB" id="408995at2759"/>
<name>A0A812JJM1_9DINO</name>
<dbReference type="EMBL" id="CAJNJA010006246">
    <property type="protein sequence ID" value="CAE7207759.1"/>
    <property type="molecule type" value="Genomic_DNA"/>
</dbReference>